<comment type="caution">
    <text evidence="1">The sequence shown here is derived from an EMBL/GenBank/DDBJ whole genome shotgun (WGS) entry which is preliminary data.</text>
</comment>
<dbReference type="AlphaFoldDB" id="A0A327RCM7"/>
<proteinExistence type="predicted"/>
<keyword evidence="2" id="KW-1185">Reference proteome</keyword>
<dbReference type="Proteomes" id="UP000248703">
    <property type="component" value="Unassembled WGS sequence"/>
</dbReference>
<reference evidence="1 2" key="1">
    <citation type="submission" date="2018-06" db="EMBL/GenBank/DDBJ databases">
        <title>Genomic Encyclopedia of Archaeal and Bacterial Type Strains, Phase II (KMG-II): from individual species to whole genera.</title>
        <authorList>
            <person name="Goeker M."/>
        </authorList>
    </citation>
    <scope>NUCLEOTIDE SEQUENCE [LARGE SCALE GENOMIC DNA]</scope>
    <source>
        <strain evidence="1 2">DSM 24464</strain>
    </source>
</reference>
<evidence type="ECO:0000313" key="2">
    <source>
        <dbReference type="Proteomes" id="UP000248703"/>
    </source>
</evidence>
<evidence type="ECO:0000313" key="1">
    <source>
        <dbReference type="EMBL" id="RAJ14609.1"/>
    </source>
</evidence>
<name>A0A327RCM7_9FLAO</name>
<sequence>MVKTMIIVSKYLVPKGYTGMTIFPFIFLKNKRLKQSAVLINHEKIHLKQQIELLVLPFYIWYGLEFVVRYIQHKNWFLAYKNISFEREAFCNDANLDYLKSRPFWQFLKYISAHEI</sequence>
<gene>
    <name evidence="1" type="ORF">LY08_01788</name>
</gene>
<accession>A0A327RCM7</accession>
<dbReference type="EMBL" id="QLLO01000005">
    <property type="protein sequence ID" value="RAJ14609.1"/>
    <property type="molecule type" value="Genomic_DNA"/>
</dbReference>
<protein>
    <recommendedName>
        <fullName evidence="3">DUF4157 domain-containing protein</fullName>
    </recommendedName>
</protein>
<evidence type="ECO:0008006" key="3">
    <source>
        <dbReference type="Google" id="ProtNLM"/>
    </source>
</evidence>
<organism evidence="1 2">
    <name type="scientific">Olleya aquimaris</name>
    <dbReference type="NCBI Taxonomy" id="639310"/>
    <lineage>
        <taxon>Bacteria</taxon>
        <taxon>Pseudomonadati</taxon>
        <taxon>Bacteroidota</taxon>
        <taxon>Flavobacteriia</taxon>
        <taxon>Flavobacteriales</taxon>
        <taxon>Flavobacteriaceae</taxon>
    </lineage>
</organism>